<comment type="function">
    <text evidence="5">Forms part of the ribosomal stalk, playing a central role in the interaction of the ribosome with GTP-bound translation factors.</text>
</comment>
<dbReference type="HAMAP" id="MF_00362">
    <property type="entry name" value="Ribosomal_uL10"/>
    <property type="match status" value="1"/>
</dbReference>
<dbReference type="PROSITE" id="PS01109">
    <property type="entry name" value="RIBOSOMAL_L10"/>
    <property type="match status" value="1"/>
</dbReference>
<evidence type="ECO:0000256" key="4">
    <source>
        <dbReference type="ARBA" id="ARBA00035202"/>
    </source>
</evidence>
<comment type="subunit">
    <text evidence="5">Part of the ribosomal stalk of the 50S ribosomal subunit. The N-terminus interacts with L11 and the large rRNA to form the base of the stalk. The C-terminus forms an elongated spine to which L12 dimers bind in a sequential fashion forming a multimeric L10(L12)X complex.</text>
</comment>
<reference evidence="6 7" key="1">
    <citation type="submission" date="2020-02" db="EMBL/GenBank/DDBJ databases">
        <authorList>
            <person name="Zheng R.K."/>
            <person name="Sun C.M."/>
        </authorList>
    </citation>
    <scope>NUCLEOTIDE SEQUENCE [LARGE SCALE GENOMIC DNA]</scope>
    <source>
        <strain evidence="7">zrk13</strain>
    </source>
</reference>
<dbReference type="PANTHER" id="PTHR11560">
    <property type="entry name" value="39S RIBOSOMAL PROTEIN L10, MITOCHONDRIAL"/>
    <property type="match status" value="1"/>
</dbReference>
<dbReference type="Pfam" id="PF00466">
    <property type="entry name" value="Ribosomal_L10"/>
    <property type="match status" value="1"/>
</dbReference>
<evidence type="ECO:0000313" key="7">
    <source>
        <dbReference type="Proteomes" id="UP000514720"/>
    </source>
</evidence>
<evidence type="ECO:0000256" key="5">
    <source>
        <dbReference type="HAMAP-Rule" id="MF_00362"/>
    </source>
</evidence>
<dbReference type="AlphaFoldDB" id="A0A7L7KSZ6"/>
<dbReference type="GO" id="GO:0003735">
    <property type="term" value="F:structural constituent of ribosome"/>
    <property type="evidence" value="ECO:0007669"/>
    <property type="project" value="InterPro"/>
</dbReference>
<dbReference type="InterPro" id="IPR001790">
    <property type="entry name" value="Ribosomal_uL10"/>
</dbReference>
<keyword evidence="3 5" id="KW-0687">Ribonucleoprotein</keyword>
<dbReference type="CDD" id="cd05797">
    <property type="entry name" value="Ribosomal_L10"/>
    <property type="match status" value="1"/>
</dbReference>
<dbReference type="Gene3D" id="3.30.70.1730">
    <property type="match status" value="1"/>
</dbReference>
<comment type="similarity">
    <text evidence="1 5">Belongs to the universal ribosomal protein uL10 family.</text>
</comment>
<dbReference type="InterPro" id="IPR022973">
    <property type="entry name" value="Ribosomal_uL10_bac"/>
</dbReference>
<dbReference type="InterPro" id="IPR043141">
    <property type="entry name" value="Ribosomal_uL10-like_sf"/>
</dbReference>
<dbReference type="InterPro" id="IPR047865">
    <property type="entry name" value="Ribosomal_uL10_bac_type"/>
</dbReference>
<evidence type="ECO:0000256" key="2">
    <source>
        <dbReference type="ARBA" id="ARBA00022980"/>
    </source>
</evidence>
<proteinExistence type="inferred from homology"/>
<evidence type="ECO:0000256" key="1">
    <source>
        <dbReference type="ARBA" id="ARBA00008889"/>
    </source>
</evidence>
<dbReference type="NCBIfam" id="NF000955">
    <property type="entry name" value="PRK00099.1-1"/>
    <property type="match status" value="1"/>
</dbReference>
<evidence type="ECO:0000256" key="3">
    <source>
        <dbReference type="ARBA" id="ARBA00023274"/>
    </source>
</evidence>
<dbReference type="GO" id="GO:0006412">
    <property type="term" value="P:translation"/>
    <property type="evidence" value="ECO:0007669"/>
    <property type="project" value="UniProtKB-UniRule"/>
</dbReference>
<dbReference type="KEGG" id="xcl:G4Z02_06180"/>
<keyword evidence="5" id="KW-0699">rRNA-binding</keyword>
<keyword evidence="2 5" id="KW-0689">Ribosomal protein</keyword>
<evidence type="ECO:0000313" key="6">
    <source>
        <dbReference type="EMBL" id="QMS85356.1"/>
    </source>
</evidence>
<name>A0A7L7KSZ6_9MOLU</name>
<dbReference type="InterPro" id="IPR002363">
    <property type="entry name" value="Ribosomal_uL10_CS_bac"/>
</dbReference>
<protein>
    <recommendedName>
        <fullName evidence="4 5">Large ribosomal subunit protein uL10</fullName>
    </recommendedName>
</protein>
<gene>
    <name evidence="5" type="primary">rplJ</name>
    <name evidence="6" type="ORF">G4Z02_06180</name>
</gene>
<dbReference type="Proteomes" id="UP000514720">
    <property type="component" value="Chromosome"/>
</dbReference>
<accession>A0A7L7KSZ6</accession>
<organism evidence="6 7">
    <name type="scientific">Candidatus Xianfuyuplasma coldseepsis</name>
    <dbReference type="NCBI Taxonomy" id="2782163"/>
    <lineage>
        <taxon>Bacteria</taxon>
        <taxon>Bacillati</taxon>
        <taxon>Mycoplasmatota</taxon>
        <taxon>Mollicutes</taxon>
        <taxon>Candidatus Izemoplasmatales</taxon>
        <taxon>Candidatus Izemoplasmataceae</taxon>
        <taxon>Candidatus Xianfuyuplasma</taxon>
    </lineage>
</organism>
<sequence length="173" mass="19167">MSVKAIERKKLEVEALVERMKTANSFVIVDYSGLTVEQVTRLRRELRENGCEMAVIKNNITRRAASELGFNELEDALVGPNAVAFSHEDSVSAAKVIYDFALQNKALELKVGVVDGEYMDNENINVIATIPSRETLLTMIASGILQPIKEVAIALDLMAQEMESPQELESPQE</sequence>
<keyword evidence="5" id="KW-0694">RNA-binding</keyword>
<keyword evidence="7" id="KW-1185">Reference proteome</keyword>
<dbReference type="GO" id="GO:0070180">
    <property type="term" value="F:large ribosomal subunit rRNA binding"/>
    <property type="evidence" value="ECO:0007669"/>
    <property type="project" value="UniProtKB-UniRule"/>
</dbReference>
<dbReference type="SUPFAM" id="SSF160369">
    <property type="entry name" value="Ribosomal protein L10-like"/>
    <property type="match status" value="1"/>
</dbReference>
<dbReference type="GO" id="GO:0015934">
    <property type="term" value="C:large ribosomal subunit"/>
    <property type="evidence" value="ECO:0007669"/>
    <property type="project" value="InterPro"/>
</dbReference>
<dbReference type="EMBL" id="CP048914">
    <property type="protein sequence ID" value="QMS85356.1"/>
    <property type="molecule type" value="Genomic_DNA"/>
</dbReference>
<dbReference type="RefSeq" id="WP_258877148.1">
    <property type="nucleotide sequence ID" value="NZ_CP048914.1"/>
</dbReference>